<reference evidence="2 3" key="1">
    <citation type="submission" date="2014-04" db="EMBL/GenBank/DDBJ databases">
        <title>Evolutionary Origins and Diversification of the Mycorrhizal Mutualists.</title>
        <authorList>
            <consortium name="DOE Joint Genome Institute"/>
            <consortium name="Mycorrhizal Genomics Consortium"/>
            <person name="Kohler A."/>
            <person name="Kuo A."/>
            <person name="Nagy L.G."/>
            <person name="Floudas D."/>
            <person name="Copeland A."/>
            <person name="Barry K.W."/>
            <person name="Cichocki N."/>
            <person name="Veneault-Fourrey C."/>
            <person name="LaButti K."/>
            <person name="Lindquist E.A."/>
            <person name="Lipzen A."/>
            <person name="Lundell T."/>
            <person name="Morin E."/>
            <person name="Murat C."/>
            <person name="Riley R."/>
            <person name="Ohm R."/>
            <person name="Sun H."/>
            <person name="Tunlid A."/>
            <person name="Henrissat B."/>
            <person name="Grigoriev I.V."/>
            <person name="Hibbett D.S."/>
            <person name="Martin F."/>
        </authorList>
    </citation>
    <scope>NUCLEOTIDE SEQUENCE [LARGE SCALE GENOMIC DNA]</scope>
    <source>
        <strain evidence="2 3">FD-317 M1</strain>
    </source>
</reference>
<evidence type="ECO:0000313" key="2">
    <source>
        <dbReference type="EMBL" id="KIK58570.1"/>
    </source>
</evidence>
<name>A0A0D0B5G2_9AGAR</name>
<evidence type="ECO:0000256" key="1">
    <source>
        <dbReference type="SAM" id="MobiDB-lite"/>
    </source>
</evidence>
<evidence type="ECO:0000313" key="3">
    <source>
        <dbReference type="Proteomes" id="UP000053593"/>
    </source>
</evidence>
<protein>
    <submittedName>
        <fullName evidence="2">Uncharacterized protein</fullName>
    </submittedName>
</protein>
<accession>A0A0D0B5G2</accession>
<gene>
    <name evidence="2" type="ORF">GYMLUDRAFT_245982</name>
</gene>
<proteinExistence type="predicted"/>
<dbReference type="EMBL" id="KN834784">
    <property type="protein sequence ID" value="KIK58570.1"/>
    <property type="molecule type" value="Genomic_DNA"/>
</dbReference>
<feature type="region of interest" description="Disordered" evidence="1">
    <location>
        <begin position="43"/>
        <end position="66"/>
    </location>
</feature>
<dbReference type="AlphaFoldDB" id="A0A0D0B5G2"/>
<dbReference type="Proteomes" id="UP000053593">
    <property type="component" value="Unassembled WGS sequence"/>
</dbReference>
<sequence>MDTHPESRQKCSSCKGLPLISHFKVNAQNGHGKTCLICLHKKAQKRDQNEEPELTPSSPNEEDMSGLAEITIDTLMDQLGQASGVHTLTALVNISTLKTLTKTSKEIANELTKQIWENGLYQFM</sequence>
<keyword evidence="3" id="KW-1185">Reference proteome</keyword>
<organism evidence="2 3">
    <name type="scientific">Collybiopsis luxurians FD-317 M1</name>
    <dbReference type="NCBI Taxonomy" id="944289"/>
    <lineage>
        <taxon>Eukaryota</taxon>
        <taxon>Fungi</taxon>
        <taxon>Dikarya</taxon>
        <taxon>Basidiomycota</taxon>
        <taxon>Agaricomycotina</taxon>
        <taxon>Agaricomycetes</taxon>
        <taxon>Agaricomycetidae</taxon>
        <taxon>Agaricales</taxon>
        <taxon>Marasmiineae</taxon>
        <taxon>Omphalotaceae</taxon>
        <taxon>Collybiopsis</taxon>
        <taxon>Collybiopsis luxurians</taxon>
    </lineage>
</organism>
<dbReference type="HOGENOM" id="CLU_2004191_0_0_1"/>